<comment type="caution">
    <text evidence="3">The sequence shown here is derived from an EMBL/GenBank/DDBJ whole genome shotgun (WGS) entry which is preliminary data.</text>
</comment>
<dbReference type="InterPro" id="IPR011990">
    <property type="entry name" value="TPR-like_helical_dom_sf"/>
</dbReference>
<dbReference type="InterPro" id="IPR019734">
    <property type="entry name" value="TPR_rpt"/>
</dbReference>
<dbReference type="InterPro" id="IPR001387">
    <property type="entry name" value="Cro/C1-type_HTH"/>
</dbReference>
<dbReference type="CDD" id="cd00093">
    <property type="entry name" value="HTH_XRE"/>
    <property type="match status" value="1"/>
</dbReference>
<dbReference type="PROSITE" id="PS50943">
    <property type="entry name" value="HTH_CROC1"/>
    <property type="match status" value="1"/>
</dbReference>
<dbReference type="SMART" id="SM00530">
    <property type="entry name" value="HTH_XRE"/>
    <property type="match status" value="1"/>
</dbReference>
<dbReference type="PANTHER" id="PTHR37038:SF14">
    <property type="entry name" value="TRANSCRIPTIONAL ACTIVATOR"/>
    <property type="match status" value="1"/>
</dbReference>
<dbReference type="RefSeq" id="WP_069033549.1">
    <property type="nucleotide sequence ID" value="NZ_MDKC01000011.1"/>
</dbReference>
<feature type="domain" description="HTH cro/C1-type" evidence="2">
    <location>
        <begin position="7"/>
        <end position="64"/>
    </location>
</feature>
<dbReference type="PANTHER" id="PTHR37038">
    <property type="entry name" value="TRANSCRIPTIONAL REGULATOR-RELATED"/>
    <property type="match status" value="1"/>
</dbReference>
<evidence type="ECO:0000259" key="2">
    <source>
        <dbReference type="PROSITE" id="PS50943"/>
    </source>
</evidence>
<sequence length="432" mass="51262">MLVGEIFKFYREKNGISQSNLSKEICCKTYISRFEGGKVSISPDILSKLTERLGIDLNKEMKALHHIEQRLKDWDLAIIMQNSIQIEEIKKELESIPFIKASKYAVYYHLLTARYYLHKKMLPETKSIIEYAEKNFQRISDFEKSLLLHIKGMFCISTYRTTTSEDFREAVKILKQINIEEYKNEEYYYHLALGYHYARGKVLAYTYAQKANDYFIKTRNYLQAINAQTLMLMQFESENDIDFMELVESYMNLIHNCENLGDNEKKRILLNNLGVEFFKRKDFEQAAHYFKKSLFMTDHTSFYYLRRFYNYIESCSEGQLLNIENLLEEVKKGIALAKKHNSPIHLTLFNLLLLNCKKNRSGYYDYLAKVAIPQFASTNNVFYYEQYGKKLYKYYMELGQYEEAIELIQFFSDSGNQRDIPIETNQVKAELE</sequence>
<dbReference type="Gene3D" id="1.25.40.1000">
    <property type="match status" value="1"/>
</dbReference>
<reference evidence="3 4" key="1">
    <citation type="submission" date="2016-07" db="EMBL/GenBank/DDBJ databases">
        <authorList>
            <person name="Townsley L."/>
            <person name="Shank E.A."/>
        </authorList>
    </citation>
    <scope>NUCLEOTIDE SEQUENCE [LARGE SCALE GENOMIC DNA]</scope>
    <source>
        <strain evidence="3 4">CH01</strain>
    </source>
</reference>
<dbReference type="SUPFAM" id="SSF47413">
    <property type="entry name" value="lambda repressor-like DNA-binding domains"/>
    <property type="match status" value="1"/>
</dbReference>
<evidence type="ECO:0000313" key="3">
    <source>
        <dbReference type="EMBL" id="ODG92148.1"/>
    </source>
</evidence>
<dbReference type="SUPFAM" id="SSF81901">
    <property type="entry name" value="HCP-like"/>
    <property type="match status" value="1"/>
</dbReference>
<keyword evidence="4" id="KW-1185">Reference proteome</keyword>
<evidence type="ECO:0000313" key="4">
    <source>
        <dbReference type="Proteomes" id="UP000094580"/>
    </source>
</evidence>
<dbReference type="InterPro" id="IPR010982">
    <property type="entry name" value="Lambda_DNA-bd_dom_sf"/>
</dbReference>
<protein>
    <recommendedName>
        <fullName evidence="2">HTH cro/C1-type domain-containing protein</fullName>
    </recommendedName>
</protein>
<accession>A0ABX2ZYM7</accession>
<name>A0ABX2ZYM7_9BACI</name>
<organism evidence="3 4">
    <name type="scientific">Gottfriedia luciferensis</name>
    <dbReference type="NCBI Taxonomy" id="178774"/>
    <lineage>
        <taxon>Bacteria</taxon>
        <taxon>Bacillati</taxon>
        <taxon>Bacillota</taxon>
        <taxon>Bacilli</taxon>
        <taxon>Bacillales</taxon>
        <taxon>Bacillaceae</taxon>
        <taxon>Gottfriedia</taxon>
    </lineage>
</organism>
<dbReference type="PROSITE" id="PS50005">
    <property type="entry name" value="TPR"/>
    <property type="match status" value="1"/>
</dbReference>
<proteinExistence type="predicted"/>
<dbReference type="Gene3D" id="1.10.260.40">
    <property type="entry name" value="lambda repressor-like DNA-binding domains"/>
    <property type="match status" value="1"/>
</dbReference>
<dbReference type="Pfam" id="PF01381">
    <property type="entry name" value="HTH_3"/>
    <property type="match status" value="1"/>
</dbReference>
<gene>
    <name evidence="3" type="ORF">BED47_20985</name>
</gene>
<feature type="repeat" description="TPR" evidence="1">
    <location>
        <begin position="267"/>
        <end position="300"/>
    </location>
</feature>
<dbReference type="InterPro" id="IPR053163">
    <property type="entry name" value="HTH-type_regulator_Rgg"/>
</dbReference>
<evidence type="ECO:0000256" key="1">
    <source>
        <dbReference type="PROSITE-ProRule" id="PRU00339"/>
    </source>
</evidence>
<dbReference type="Proteomes" id="UP000094580">
    <property type="component" value="Unassembled WGS sequence"/>
</dbReference>
<dbReference type="EMBL" id="MDKC01000011">
    <property type="protein sequence ID" value="ODG92148.1"/>
    <property type="molecule type" value="Genomic_DNA"/>
</dbReference>
<keyword evidence="1" id="KW-0802">TPR repeat</keyword>
<dbReference type="Gene3D" id="1.25.40.10">
    <property type="entry name" value="Tetratricopeptide repeat domain"/>
    <property type="match status" value="1"/>
</dbReference>